<feature type="transmembrane region" description="Helical" evidence="1">
    <location>
        <begin position="134"/>
        <end position="151"/>
    </location>
</feature>
<evidence type="ECO:0000313" key="3">
    <source>
        <dbReference type="EMBL" id="SHG77485.1"/>
    </source>
</evidence>
<feature type="transmembrane region" description="Helical" evidence="1">
    <location>
        <begin position="6"/>
        <end position="22"/>
    </location>
</feature>
<keyword evidence="4" id="KW-1185">Reference proteome</keyword>
<proteinExistence type="predicted"/>
<evidence type="ECO:0000256" key="1">
    <source>
        <dbReference type="SAM" id="Phobius"/>
    </source>
</evidence>
<dbReference type="Proteomes" id="UP000184074">
    <property type="component" value="Unassembled WGS sequence"/>
</dbReference>
<keyword evidence="1" id="KW-0472">Membrane</keyword>
<feature type="domain" description="Prepilin type IV endopeptidase peptidase" evidence="2">
    <location>
        <begin position="12"/>
        <end position="112"/>
    </location>
</feature>
<dbReference type="InterPro" id="IPR000045">
    <property type="entry name" value="Prepilin_IV_endopep_pep"/>
</dbReference>
<feature type="transmembrane region" description="Helical" evidence="1">
    <location>
        <begin position="29"/>
        <end position="46"/>
    </location>
</feature>
<dbReference type="GO" id="GO:0016020">
    <property type="term" value="C:membrane"/>
    <property type="evidence" value="ECO:0007669"/>
    <property type="project" value="InterPro"/>
</dbReference>
<dbReference type="STRING" id="1508389.SAMN05444003_0865"/>
<organism evidence="3 4">
    <name type="scientific">Cognatiyoonia sediminum</name>
    <dbReference type="NCBI Taxonomy" id="1508389"/>
    <lineage>
        <taxon>Bacteria</taxon>
        <taxon>Pseudomonadati</taxon>
        <taxon>Pseudomonadota</taxon>
        <taxon>Alphaproteobacteria</taxon>
        <taxon>Rhodobacterales</taxon>
        <taxon>Paracoccaceae</taxon>
        <taxon>Cognatiyoonia</taxon>
    </lineage>
</organism>
<feature type="transmembrane region" description="Helical" evidence="1">
    <location>
        <begin position="95"/>
        <end position="114"/>
    </location>
</feature>
<dbReference type="EMBL" id="FQXB01000001">
    <property type="protein sequence ID" value="SHG77485.1"/>
    <property type="molecule type" value="Genomic_DNA"/>
</dbReference>
<reference evidence="3 4" key="1">
    <citation type="submission" date="2016-11" db="EMBL/GenBank/DDBJ databases">
        <authorList>
            <person name="Jaros S."/>
            <person name="Januszkiewicz K."/>
            <person name="Wedrychowicz H."/>
        </authorList>
    </citation>
    <scope>NUCLEOTIDE SEQUENCE [LARGE SCALE GENOMIC DNA]</scope>
    <source>
        <strain evidence="3 4">DSM 28715</strain>
    </source>
</reference>
<gene>
    <name evidence="3" type="ORF">SAMN05444003_0865</name>
</gene>
<accession>A0A1M5MJU3</accession>
<protein>
    <submittedName>
        <fullName evidence="3">Type IV leader peptidase family protein</fullName>
    </submittedName>
</protein>
<dbReference type="Gene3D" id="1.20.120.1220">
    <property type="match status" value="1"/>
</dbReference>
<keyword evidence="1" id="KW-0812">Transmembrane</keyword>
<dbReference type="OrthoDB" id="7652069at2"/>
<evidence type="ECO:0000259" key="2">
    <source>
        <dbReference type="Pfam" id="PF01478"/>
    </source>
</evidence>
<evidence type="ECO:0000313" key="4">
    <source>
        <dbReference type="Proteomes" id="UP000184074"/>
    </source>
</evidence>
<keyword evidence="1" id="KW-1133">Transmembrane helix</keyword>
<dbReference type="Pfam" id="PF01478">
    <property type="entry name" value="Peptidase_A24"/>
    <property type="match status" value="1"/>
</dbReference>
<dbReference type="AlphaFoldDB" id="A0A1M5MJU3"/>
<dbReference type="RefSeq" id="WP_072899570.1">
    <property type="nucleotide sequence ID" value="NZ_FQXB01000001.1"/>
</dbReference>
<feature type="transmembrane region" description="Helical" evidence="1">
    <location>
        <begin position="52"/>
        <end position="75"/>
    </location>
</feature>
<sequence>MTVEMISYAVGAAILIAAFLDAKVAKIPNWIIFVLLALFVAQAVMFPTTVDLYWQIGVAAAVFVAGLVLFALGAIGAGAVKFGAAIMLFMPLEQWGWLLGIFVAGLFFYTFLFILMQGMFGSEDSNWAALRKRIVPMSWPIGTMALAGLFYL</sequence>
<name>A0A1M5MJU3_9RHOB</name>
<dbReference type="GO" id="GO:0004190">
    <property type="term" value="F:aspartic-type endopeptidase activity"/>
    <property type="evidence" value="ECO:0007669"/>
    <property type="project" value="InterPro"/>
</dbReference>